<dbReference type="OrthoDB" id="1592751at2759"/>
<dbReference type="AlphaFoldDB" id="A0A5A7U307"/>
<dbReference type="Proteomes" id="UP000321393">
    <property type="component" value="Unassembled WGS sequence"/>
</dbReference>
<sequence>MKLLMNQQVLLMKLVPHQELMKPTYQVVIPYDDVEDLLSYKQSMNDIDKNQQIKALDLEMESMYFNSLWELVDLSEEVKPIGVK</sequence>
<gene>
    <name evidence="1" type="ORF">E6C27_scaffold199G00180</name>
</gene>
<accession>A0A5A7U307</accession>
<reference evidence="1 2" key="1">
    <citation type="submission" date="2019-08" db="EMBL/GenBank/DDBJ databases">
        <title>Draft genome sequences of two oriental melons (Cucumis melo L. var makuwa).</title>
        <authorList>
            <person name="Kwon S.-Y."/>
        </authorList>
    </citation>
    <scope>NUCLEOTIDE SEQUENCE [LARGE SCALE GENOMIC DNA]</scope>
    <source>
        <strain evidence="2">cv. SW 3</strain>
        <tissue evidence="1">Leaf</tissue>
    </source>
</reference>
<comment type="caution">
    <text evidence="1">The sequence shown here is derived from an EMBL/GenBank/DDBJ whole genome shotgun (WGS) entry which is preliminary data.</text>
</comment>
<dbReference type="EMBL" id="SSTE01013030">
    <property type="protein sequence ID" value="KAA0047941.1"/>
    <property type="molecule type" value="Genomic_DNA"/>
</dbReference>
<protein>
    <submittedName>
        <fullName evidence="1">Gag/pol protein</fullName>
    </submittedName>
</protein>
<evidence type="ECO:0000313" key="2">
    <source>
        <dbReference type="Proteomes" id="UP000321393"/>
    </source>
</evidence>
<proteinExistence type="predicted"/>
<name>A0A5A7U307_CUCMM</name>
<evidence type="ECO:0000313" key="1">
    <source>
        <dbReference type="EMBL" id="KAA0047941.1"/>
    </source>
</evidence>
<organism evidence="1 2">
    <name type="scientific">Cucumis melo var. makuwa</name>
    <name type="common">Oriental melon</name>
    <dbReference type="NCBI Taxonomy" id="1194695"/>
    <lineage>
        <taxon>Eukaryota</taxon>
        <taxon>Viridiplantae</taxon>
        <taxon>Streptophyta</taxon>
        <taxon>Embryophyta</taxon>
        <taxon>Tracheophyta</taxon>
        <taxon>Spermatophyta</taxon>
        <taxon>Magnoliopsida</taxon>
        <taxon>eudicotyledons</taxon>
        <taxon>Gunneridae</taxon>
        <taxon>Pentapetalae</taxon>
        <taxon>rosids</taxon>
        <taxon>fabids</taxon>
        <taxon>Cucurbitales</taxon>
        <taxon>Cucurbitaceae</taxon>
        <taxon>Benincaseae</taxon>
        <taxon>Cucumis</taxon>
    </lineage>
</organism>